<keyword evidence="2" id="KW-1133">Transmembrane helix</keyword>
<comment type="caution">
    <text evidence="3">The sequence shown here is derived from an EMBL/GenBank/DDBJ whole genome shotgun (WGS) entry which is preliminary data.</text>
</comment>
<dbReference type="AlphaFoldDB" id="A0AAV2T7Q6"/>
<reference evidence="3" key="1">
    <citation type="submission" date="2024-06" db="EMBL/GenBank/DDBJ databases">
        <authorList>
            <person name="Liu X."/>
            <person name="Lenzi L."/>
            <person name="Haldenby T S."/>
            <person name="Uol C."/>
        </authorList>
    </citation>
    <scope>NUCLEOTIDE SEQUENCE</scope>
</reference>
<dbReference type="Proteomes" id="UP001497525">
    <property type="component" value="Unassembled WGS sequence"/>
</dbReference>
<keyword evidence="2" id="KW-0472">Membrane</keyword>
<feature type="transmembrane region" description="Helical" evidence="2">
    <location>
        <begin position="50"/>
        <end position="76"/>
    </location>
</feature>
<protein>
    <submittedName>
        <fullName evidence="3">Uncharacterized protein</fullName>
    </submittedName>
</protein>
<organism evidence="3 4">
    <name type="scientific">Calicophoron daubneyi</name>
    <name type="common">Rumen fluke</name>
    <name type="synonym">Paramphistomum daubneyi</name>
    <dbReference type="NCBI Taxonomy" id="300641"/>
    <lineage>
        <taxon>Eukaryota</taxon>
        <taxon>Metazoa</taxon>
        <taxon>Spiralia</taxon>
        <taxon>Lophotrochozoa</taxon>
        <taxon>Platyhelminthes</taxon>
        <taxon>Trematoda</taxon>
        <taxon>Digenea</taxon>
        <taxon>Plagiorchiida</taxon>
        <taxon>Pronocephalata</taxon>
        <taxon>Paramphistomoidea</taxon>
        <taxon>Paramphistomidae</taxon>
        <taxon>Calicophoron</taxon>
    </lineage>
</organism>
<evidence type="ECO:0000313" key="4">
    <source>
        <dbReference type="Proteomes" id="UP001497525"/>
    </source>
</evidence>
<feature type="region of interest" description="Disordered" evidence="1">
    <location>
        <begin position="236"/>
        <end position="255"/>
    </location>
</feature>
<evidence type="ECO:0000313" key="3">
    <source>
        <dbReference type="EMBL" id="CAL5132861.1"/>
    </source>
</evidence>
<name>A0AAV2T7Q6_CALDB</name>
<keyword evidence="2" id="KW-0812">Transmembrane</keyword>
<evidence type="ECO:0000256" key="1">
    <source>
        <dbReference type="SAM" id="MobiDB-lite"/>
    </source>
</evidence>
<evidence type="ECO:0000256" key="2">
    <source>
        <dbReference type="SAM" id="Phobius"/>
    </source>
</evidence>
<accession>A0AAV2T7Q6</accession>
<dbReference type="EMBL" id="CAXLJL010000145">
    <property type="protein sequence ID" value="CAL5132861.1"/>
    <property type="molecule type" value="Genomic_DNA"/>
</dbReference>
<gene>
    <name evidence="3" type="ORF">CDAUBV1_LOCUS5694</name>
</gene>
<sequence>MMGEAGTGLVPEKVVDGCTEPLVLRPPVGSEVFSSGVGFRGDPARRKRLLVLYGFLILFTVAIVIGLLFAILVLGFGPLASDTMRPPRQQSALFRILIPDTKSSLLERIGFGHNLLNVTITGAPGVRTVRIVHLLSDGLTVIRTDDRCYIRPTRAEIIRARDDGYLKRLEHDHIHGTLNAVVDDESWFIEPSGPVPPLIENSLIMAICEGVPAFRLVSRPPKEYFFSLLDPDTNEVTSGNSRVSGPVPPVDDDTESNVETFLHSPVLSPMQESDFDEFIKRHGRSVRHADAVSMKPNEVPTKHGTSARTECHVVAKVFEGALPFKEPGTTHLTQDSIRECTPTT</sequence>
<proteinExistence type="predicted"/>